<reference evidence="2" key="2">
    <citation type="submission" date="2015-03" db="UniProtKB">
        <authorList>
            <consortium name="EnsemblPlants"/>
        </authorList>
    </citation>
    <scope>IDENTIFICATION</scope>
</reference>
<dbReference type="AlphaFoldDB" id="A0A0D3DMD8"/>
<proteinExistence type="predicted"/>
<dbReference type="HOGENOM" id="CLU_2797495_0_0_1"/>
<keyword evidence="1" id="KW-0472">Membrane</keyword>
<feature type="transmembrane region" description="Helical" evidence="1">
    <location>
        <begin position="33"/>
        <end position="55"/>
    </location>
</feature>
<organism evidence="2 3">
    <name type="scientific">Brassica oleracea var. oleracea</name>
    <dbReference type="NCBI Taxonomy" id="109376"/>
    <lineage>
        <taxon>Eukaryota</taxon>
        <taxon>Viridiplantae</taxon>
        <taxon>Streptophyta</taxon>
        <taxon>Embryophyta</taxon>
        <taxon>Tracheophyta</taxon>
        <taxon>Spermatophyta</taxon>
        <taxon>Magnoliopsida</taxon>
        <taxon>eudicotyledons</taxon>
        <taxon>Gunneridae</taxon>
        <taxon>Pentapetalae</taxon>
        <taxon>rosids</taxon>
        <taxon>malvids</taxon>
        <taxon>Brassicales</taxon>
        <taxon>Brassicaceae</taxon>
        <taxon>Brassiceae</taxon>
        <taxon>Brassica</taxon>
    </lineage>
</organism>
<protein>
    <submittedName>
        <fullName evidence="2">Uncharacterized protein</fullName>
    </submittedName>
</protein>
<dbReference type="Proteomes" id="UP000032141">
    <property type="component" value="Chromosome C8"/>
</dbReference>
<evidence type="ECO:0000256" key="1">
    <source>
        <dbReference type="SAM" id="Phobius"/>
    </source>
</evidence>
<accession>A0A0D3DMD8</accession>
<name>A0A0D3DMD8_BRAOL</name>
<keyword evidence="1" id="KW-1133">Transmembrane helix</keyword>
<reference evidence="2 3" key="1">
    <citation type="journal article" date="2014" name="Genome Biol.">
        <title>Transcriptome and methylome profiling reveals relics of genome dominance in the mesopolyploid Brassica oleracea.</title>
        <authorList>
            <person name="Parkin I.A."/>
            <person name="Koh C."/>
            <person name="Tang H."/>
            <person name="Robinson S.J."/>
            <person name="Kagale S."/>
            <person name="Clarke W.E."/>
            <person name="Town C.D."/>
            <person name="Nixon J."/>
            <person name="Krishnakumar V."/>
            <person name="Bidwell S.L."/>
            <person name="Denoeud F."/>
            <person name="Belcram H."/>
            <person name="Links M.G."/>
            <person name="Just J."/>
            <person name="Clarke C."/>
            <person name="Bender T."/>
            <person name="Huebert T."/>
            <person name="Mason A.S."/>
            <person name="Pires J.C."/>
            <person name="Barker G."/>
            <person name="Moore J."/>
            <person name="Walley P.G."/>
            <person name="Manoli S."/>
            <person name="Batley J."/>
            <person name="Edwards D."/>
            <person name="Nelson M.N."/>
            <person name="Wang X."/>
            <person name="Paterson A.H."/>
            <person name="King G."/>
            <person name="Bancroft I."/>
            <person name="Chalhoub B."/>
            <person name="Sharpe A.G."/>
        </authorList>
    </citation>
    <scope>NUCLEOTIDE SEQUENCE</scope>
    <source>
        <strain evidence="2 3">cv. TO1000</strain>
    </source>
</reference>
<dbReference type="EnsemblPlants" id="Bo8g046140.1">
    <property type="protein sequence ID" value="Bo8g046140.1"/>
    <property type="gene ID" value="Bo8g046140"/>
</dbReference>
<keyword evidence="3" id="KW-1185">Reference proteome</keyword>
<evidence type="ECO:0000313" key="3">
    <source>
        <dbReference type="Proteomes" id="UP000032141"/>
    </source>
</evidence>
<keyword evidence="1" id="KW-0812">Transmembrane</keyword>
<dbReference type="Gramene" id="Bo8g046140.1">
    <property type="protein sequence ID" value="Bo8g046140.1"/>
    <property type="gene ID" value="Bo8g046140"/>
</dbReference>
<evidence type="ECO:0000313" key="2">
    <source>
        <dbReference type="EnsemblPlants" id="Bo8g046140.1"/>
    </source>
</evidence>
<sequence>MLQLYARNLSIMKPSHYRAFKDLRKEINHLDSAIILLLYFGIVILIYVLIILYKYQLSYGSEIRFIRF</sequence>